<evidence type="ECO:0000313" key="21">
    <source>
        <dbReference type="Proteomes" id="UP001217089"/>
    </source>
</evidence>
<dbReference type="SUPFAM" id="SSF49265">
    <property type="entry name" value="Fibronectin type III"/>
    <property type="match status" value="2"/>
</dbReference>
<feature type="domain" description="Protein kinase" evidence="18">
    <location>
        <begin position="952"/>
        <end position="1236"/>
    </location>
</feature>
<proteinExistence type="inferred from homology"/>
<feature type="domain" description="Fibronectin type-III" evidence="19">
    <location>
        <begin position="794"/>
        <end position="887"/>
    </location>
</feature>
<keyword evidence="4 16" id="KW-0812">Transmembrane</keyword>
<dbReference type="InterPro" id="IPR003961">
    <property type="entry name" value="FN3_dom"/>
</dbReference>
<dbReference type="SUPFAM" id="SSF56112">
    <property type="entry name" value="Protein kinase-like (PK-like)"/>
    <property type="match status" value="1"/>
</dbReference>
<evidence type="ECO:0000256" key="13">
    <source>
        <dbReference type="ARBA" id="ARBA00023180"/>
    </source>
</evidence>
<evidence type="ECO:0000256" key="11">
    <source>
        <dbReference type="ARBA" id="ARBA00023137"/>
    </source>
</evidence>
<dbReference type="InterPro" id="IPR002011">
    <property type="entry name" value="Tyr_kinase_rcpt_2_CS"/>
</dbReference>
<dbReference type="Proteomes" id="UP001217089">
    <property type="component" value="Unassembled WGS sequence"/>
</dbReference>
<comment type="catalytic activity">
    <reaction evidence="14 16">
        <text>L-tyrosyl-[protein] + ATP = O-phospho-L-tyrosyl-[protein] + ADP + H(+)</text>
        <dbReference type="Rhea" id="RHEA:10596"/>
        <dbReference type="Rhea" id="RHEA-COMP:10136"/>
        <dbReference type="Rhea" id="RHEA-COMP:20101"/>
        <dbReference type="ChEBI" id="CHEBI:15378"/>
        <dbReference type="ChEBI" id="CHEBI:30616"/>
        <dbReference type="ChEBI" id="CHEBI:46858"/>
        <dbReference type="ChEBI" id="CHEBI:61978"/>
        <dbReference type="ChEBI" id="CHEBI:456216"/>
        <dbReference type="EC" id="2.7.10.1"/>
    </reaction>
</comment>
<dbReference type="Pfam" id="PF07714">
    <property type="entry name" value="PK_Tyr_Ser-Thr"/>
    <property type="match status" value="1"/>
</dbReference>
<evidence type="ECO:0000313" key="20">
    <source>
        <dbReference type="EMBL" id="KAJ8314936.1"/>
    </source>
</evidence>
<evidence type="ECO:0000256" key="9">
    <source>
        <dbReference type="ARBA" id="ARBA00022989"/>
    </source>
</evidence>
<dbReference type="InterPro" id="IPR001245">
    <property type="entry name" value="Ser-Thr/Tyr_kinase_cat_dom"/>
</dbReference>
<dbReference type="PROSITE" id="PS00239">
    <property type="entry name" value="RECEPTOR_TYR_KIN_II"/>
    <property type="match status" value="1"/>
</dbReference>
<feature type="region of interest" description="Disordered" evidence="17">
    <location>
        <begin position="1253"/>
        <end position="1297"/>
    </location>
</feature>
<dbReference type="PROSITE" id="PS00107">
    <property type="entry name" value="PROTEIN_KINASE_ATP"/>
    <property type="match status" value="1"/>
</dbReference>
<evidence type="ECO:0000256" key="16">
    <source>
        <dbReference type="RuleBase" id="RU000312"/>
    </source>
</evidence>
<keyword evidence="6 15" id="KW-0547">Nucleotide-binding</keyword>
<feature type="domain" description="Fibronectin type-III" evidence="19">
    <location>
        <begin position="588"/>
        <end position="698"/>
    </location>
</feature>
<evidence type="ECO:0000256" key="15">
    <source>
        <dbReference type="PROSITE-ProRule" id="PRU10141"/>
    </source>
</evidence>
<keyword evidence="13" id="KW-0325">Glycoprotein</keyword>
<keyword evidence="11" id="KW-0829">Tyrosine-protein kinase</keyword>
<evidence type="ECO:0000256" key="1">
    <source>
        <dbReference type="ARBA" id="ARBA00004167"/>
    </source>
</evidence>
<sequence length="1318" mass="150674">MTDGQEVVTLFNQSNKVKRSITSPCNCPTSVKAGPVVTMDTSLDRKMEVMYYDEKSHSIMAADGDSCRCRKVISKGSASNNGLPPDLLTVDHLHVYWYNKKEQMLYTLHKTTGELTSESVPDVQDILAYGAHLQPLPSSECLDPEAYSGSVDLIERTNTSIKVRLQEVTWPQVCDGISHPDTKYTVYYSAGTKGDNCGLERIKCQSKKSNVSKVGIYFNKSYFFTLTKKKACETQVTLSETQVTLSETQVTLSETKRHRLHCQRQRLHCQDKGYTVRDTGYTVRDAGYTVRDKGYTVRDTGYTVGDTGYTVRDKGYTVRDTGYTVGDKGYTVKTQVTLSETKVTMSETPVTLSETQITLSETQITLSETQVTLSETKVSLLRHRLHCQRQRLHCQRHRLHCQRQRLQCQRHRLHCQRHRLHCQTNVTLSETQVTLSETKVTLSRHGLHCQRQRLQCQRHRLHCQRHRLHCQRHRLHCQRQRLHCQDTGYTVRDKGYTVRDTDYTVRDKGYNVRDTGYTVRDTDYTVRDIHVEWYVFQTSYLPELIIDGLSPYTWYVLHGAVSNYYREYLSEALGQPVIYQTKVGVPSAVRNIKAEVFSPEQITVTWFPPAIQNGLMDDLRYIIKFSTQTSDGKYLEDTTNSSAVIPEYTEKNVLKNYKVDLQQLRPDHLYTITVLVSNVHNPDLQTASTSIQRRTYQLPNNFKTKFVSSNAIHLEWWSPSDNSVVRNKIQIGELISVQLNPTHISIYTTQLNTTQLSSSHLNVTQQLISSNLISTHLISSHLNSTQLKTSIPEKPSPPKVIALKTGGYEVEWSEPYDSGDTITNYLLEYRGEGDQYWKQAYNNSVPRWVIDEEIVPSGYDYRFRVAAQNSFGIGDYSENSTIFSFPAWRKRQEEKKKPTQFIAVARGPDLELATLRELPHTAFQQSNTLYAFNTVPTPEDIIALPHFSRDQLMLTKFLGSGAFGEVFEGLAKNIISDSSGETRVAVKTLRKSASDHEKEEFLKGGFTDDLLGVCLDNDPQFIILELMEGGDLLTFLRASRPSSVSVDFILIMEIIILCLFGVSPSYLCLTDLLKICVDVAKGCQYLEEMHFVHRDLAARNCLVSSKNPSEMIVKIGDFGLARDIYKNDYYRKEGEGLLPVRWMSPESLVDGVFTTQSDIWCQAFAVLVWEVLTFGQQPYPARTNVEVLQFVRSGGQLDQPENCPQEIYQLLTKCWNFASEDRPNFTYILQQLDQFYQKCLTLLSDYIMPVRSRPQPQADGQGQEPSSRNSWRSNRQDVHPSSINRVVRPENSFPSKNSSFHASFSCIATFEMFYFIMN</sequence>
<evidence type="ECO:0000256" key="7">
    <source>
        <dbReference type="ARBA" id="ARBA00022777"/>
    </source>
</evidence>
<name>A0ABQ9FFG1_TEGGR</name>
<evidence type="ECO:0000259" key="18">
    <source>
        <dbReference type="PROSITE" id="PS50011"/>
    </source>
</evidence>
<evidence type="ECO:0000256" key="5">
    <source>
        <dbReference type="ARBA" id="ARBA00022737"/>
    </source>
</evidence>
<evidence type="ECO:0000256" key="14">
    <source>
        <dbReference type="ARBA" id="ARBA00051243"/>
    </source>
</evidence>
<evidence type="ECO:0000256" key="17">
    <source>
        <dbReference type="SAM" id="MobiDB-lite"/>
    </source>
</evidence>
<dbReference type="InterPro" id="IPR050122">
    <property type="entry name" value="RTK"/>
</dbReference>
<organism evidence="20 21">
    <name type="scientific">Tegillarca granosa</name>
    <name type="common">Malaysian cockle</name>
    <name type="synonym">Anadara granosa</name>
    <dbReference type="NCBI Taxonomy" id="220873"/>
    <lineage>
        <taxon>Eukaryota</taxon>
        <taxon>Metazoa</taxon>
        <taxon>Spiralia</taxon>
        <taxon>Lophotrochozoa</taxon>
        <taxon>Mollusca</taxon>
        <taxon>Bivalvia</taxon>
        <taxon>Autobranchia</taxon>
        <taxon>Pteriomorphia</taxon>
        <taxon>Arcoida</taxon>
        <taxon>Arcoidea</taxon>
        <taxon>Arcidae</taxon>
        <taxon>Tegillarca</taxon>
    </lineage>
</organism>
<keyword evidence="21" id="KW-1185">Reference proteome</keyword>
<reference evidence="20 21" key="1">
    <citation type="submission" date="2022-12" db="EMBL/GenBank/DDBJ databases">
        <title>Chromosome-level genome of Tegillarca granosa.</title>
        <authorList>
            <person name="Kim J."/>
        </authorList>
    </citation>
    <scope>NUCLEOTIDE SEQUENCE [LARGE SCALE GENOMIC DNA]</scope>
    <source>
        <strain evidence="20">Teg-2019</strain>
        <tissue evidence="20">Adductor muscle</tissue>
    </source>
</reference>
<keyword evidence="3" id="KW-0808">Transferase</keyword>
<keyword evidence="9" id="KW-1133">Transmembrane helix</keyword>
<dbReference type="InterPro" id="IPR020635">
    <property type="entry name" value="Tyr_kinase_cat_dom"/>
</dbReference>
<keyword evidence="7" id="KW-0418">Kinase</keyword>
<evidence type="ECO:0000256" key="12">
    <source>
        <dbReference type="ARBA" id="ARBA00023170"/>
    </source>
</evidence>
<dbReference type="EC" id="2.7.10.1" evidence="16"/>
<dbReference type="InterPro" id="IPR036116">
    <property type="entry name" value="FN3_sf"/>
</dbReference>
<dbReference type="Pfam" id="PF00041">
    <property type="entry name" value="fn3"/>
    <property type="match status" value="1"/>
</dbReference>
<keyword evidence="10" id="KW-0472">Membrane</keyword>
<dbReference type="SMART" id="SM00060">
    <property type="entry name" value="FN3"/>
    <property type="match status" value="2"/>
</dbReference>
<dbReference type="InterPro" id="IPR008266">
    <property type="entry name" value="Tyr_kinase_AS"/>
</dbReference>
<evidence type="ECO:0000256" key="3">
    <source>
        <dbReference type="ARBA" id="ARBA00022679"/>
    </source>
</evidence>
<comment type="subcellular location">
    <subcellularLocation>
        <location evidence="1">Membrane</location>
        <topology evidence="1">Single-pass membrane protein</topology>
    </subcellularLocation>
</comment>
<dbReference type="InterPro" id="IPR013783">
    <property type="entry name" value="Ig-like_fold"/>
</dbReference>
<keyword evidence="12 16" id="KW-0675">Receptor</keyword>
<evidence type="ECO:0000256" key="4">
    <source>
        <dbReference type="ARBA" id="ARBA00022692"/>
    </source>
</evidence>
<dbReference type="PANTHER" id="PTHR24416">
    <property type="entry name" value="TYROSINE-PROTEIN KINASE RECEPTOR"/>
    <property type="match status" value="1"/>
</dbReference>
<dbReference type="InterPro" id="IPR017441">
    <property type="entry name" value="Protein_kinase_ATP_BS"/>
</dbReference>
<dbReference type="Gene3D" id="1.10.510.10">
    <property type="entry name" value="Transferase(Phosphotransferase) domain 1"/>
    <property type="match status" value="1"/>
</dbReference>
<dbReference type="Gene3D" id="3.30.200.20">
    <property type="entry name" value="Phosphorylase Kinase, domain 1"/>
    <property type="match status" value="1"/>
</dbReference>
<dbReference type="CDD" id="cd00063">
    <property type="entry name" value="FN3"/>
    <property type="match status" value="2"/>
</dbReference>
<evidence type="ECO:0000256" key="2">
    <source>
        <dbReference type="ARBA" id="ARBA00022553"/>
    </source>
</evidence>
<dbReference type="InterPro" id="IPR011009">
    <property type="entry name" value="Kinase-like_dom_sf"/>
</dbReference>
<dbReference type="PROSITE" id="PS50011">
    <property type="entry name" value="PROTEIN_KINASE_DOM"/>
    <property type="match status" value="1"/>
</dbReference>
<evidence type="ECO:0000256" key="6">
    <source>
        <dbReference type="ARBA" id="ARBA00022741"/>
    </source>
</evidence>
<comment type="similarity">
    <text evidence="16">Belongs to the protein kinase superfamily. Tyr protein kinase family. Insulin receptor subfamily.</text>
</comment>
<dbReference type="PROSITE" id="PS50853">
    <property type="entry name" value="FN3"/>
    <property type="match status" value="2"/>
</dbReference>
<evidence type="ECO:0000256" key="10">
    <source>
        <dbReference type="ARBA" id="ARBA00023136"/>
    </source>
</evidence>
<dbReference type="InterPro" id="IPR000719">
    <property type="entry name" value="Prot_kinase_dom"/>
</dbReference>
<feature type="compositionally biased region" description="Polar residues" evidence="17">
    <location>
        <begin position="1254"/>
        <end position="1284"/>
    </location>
</feature>
<keyword evidence="8 15" id="KW-0067">ATP-binding</keyword>
<feature type="binding site" evidence="15">
    <location>
        <position position="987"/>
    </location>
    <ligand>
        <name>ATP</name>
        <dbReference type="ChEBI" id="CHEBI:30616"/>
    </ligand>
</feature>
<dbReference type="Gene3D" id="2.60.40.10">
    <property type="entry name" value="Immunoglobulins"/>
    <property type="match status" value="2"/>
</dbReference>
<evidence type="ECO:0000256" key="8">
    <source>
        <dbReference type="ARBA" id="ARBA00022840"/>
    </source>
</evidence>
<dbReference type="SMART" id="SM00219">
    <property type="entry name" value="TyrKc"/>
    <property type="match status" value="1"/>
</dbReference>
<keyword evidence="5" id="KW-0677">Repeat</keyword>
<dbReference type="PANTHER" id="PTHR24416:SF527">
    <property type="entry name" value="PROTO-ONCOGENE TYROSINE-PROTEIN KINASE ROS"/>
    <property type="match status" value="1"/>
</dbReference>
<evidence type="ECO:0000259" key="19">
    <source>
        <dbReference type="PROSITE" id="PS50853"/>
    </source>
</evidence>
<protein>
    <recommendedName>
        <fullName evidence="16">Tyrosine-protein kinase receptor</fullName>
        <ecNumber evidence="16">2.7.10.1</ecNumber>
    </recommendedName>
</protein>
<keyword evidence="2 16" id="KW-0597">Phosphoprotein</keyword>
<accession>A0ABQ9FFG1</accession>
<comment type="caution">
    <text evidence="20">The sequence shown here is derived from an EMBL/GenBank/DDBJ whole genome shotgun (WGS) entry which is preliminary data.</text>
</comment>
<dbReference type="EMBL" id="JARBDR010000337">
    <property type="protein sequence ID" value="KAJ8314936.1"/>
    <property type="molecule type" value="Genomic_DNA"/>
</dbReference>
<dbReference type="PROSITE" id="PS00109">
    <property type="entry name" value="PROTEIN_KINASE_TYR"/>
    <property type="match status" value="1"/>
</dbReference>
<gene>
    <name evidence="20" type="ORF">KUTeg_007086</name>
</gene>
<dbReference type="PRINTS" id="PR00109">
    <property type="entry name" value="TYRKINASE"/>
</dbReference>